<evidence type="ECO:0000256" key="1">
    <source>
        <dbReference type="SAM" id="MobiDB-lite"/>
    </source>
</evidence>
<accession>A0A0J9BKB9</accession>
<dbReference type="PANTHER" id="PTHR43649">
    <property type="entry name" value="ARABINOSE-BINDING PROTEIN-RELATED"/>
    <property type="match status" value="1"/>
</dbReference>
<dbReference type="GeneID" id="93163753"/>
<reference evidence="2 3" key="1">
    <citation type="submission" date="2011-04" db="EMBL/GenBank/DDBJ databases">
        <title>The Genome Sequence of Clostridium citroniae WAL-19142.</title>
        <authorList>
            <consortium name="The Broad Institute Genome Sequencing Platform"/>
            <person name="Earl A."/>
            <person name="Ward D."/>
            <person name="Feldgarden M."/>
            <person name="Gevers D."/>
            <person name="Warren Y.A."/>
            <person name="Tyrrell K.L."/>
            <person name="Citron D.M."/>
            <person name="Goldstein E.J."/>
            <person name="Daigneault M."/>
            <person name="Allen-Vercoe E."/>
            <person name="Young S.K."/>
            <person name="Zeng Q."/>
            <person name="Gargeya S."/>
            <person name="Fitzgerald M."/>
            <person name="Haas B."/>
            <person name="Abouelleil A."/>
            <person name="Alvarado L."/>
            <person name="Arachchi H.M."/>
            <person name="Berlin A."/>
            <person name="Brown A."/>
            <person name="Chapman S.B."/>
            <person name="Chen Z."/>
            <person name="Dunbar C."/>
            <person name="Freedman E."/>
            <person name="Gearin G."/>
            <person name="Gellesch M."/>
            <person name="Goldberg J."/>
            <person name="Griggs A."/>
            <person name="Gujja S."/>
            <person name="Heilman E.R."/>
            <person name="Heiman D."/>
            <person name="Howarth C."/>
            <person name="Larson L."/>
            <person name="Lui A."/>
            <person name="MacDonald P.J."/>
            <person name="Mehta T."/>
            <person name="Montmayeur A."/>
            <person name="Murphy C."/>
            <person name="Neiman D."/>
            <person name="Pearson M."/>
            <person name="Priest M."/>
            <person name="Roberts A."/>
            <person name="Saif S."/>
            <person name="Shea T."/>
            <person name="Shenoy N."/>
            <person name="Sisk P."/>
            <person name="Stolte C."/>
            <person name="Sykes S."/>
            <person name="White J."/>
            <person name="Yandava C."/>
            <person name="Wortman J."/>
            <person name="Nusbaum C."/>
            <person name="Birren B."/>
        </authorList>
    </citation>
    <scope>NUCLEOTIDE SEQUENCE [LARGE SCALE GENOMIC DNA]</scope>
    <source>
        <strain evidence="2 3">WAL-19142</strain>
    </source>
</reference>
<dbReference type="InterPro" id="IPR050490">
    <property type="entry name" value="Bact_solute-bd_prot1"/>
</dbReference>
<dbReference type="RefSeq" id="WP_048929042.1">
    <property type="nucleotide sequence ID" value="NZ_KQ235875.1"/>
</dbReference>
<feature type="compositionally biased region" description="Low complexity" evidence="1">
    <location>
        <begin position="27"/>
        <end position="41"/>
    </location>
</feature>
<proteinExistence type="predicted"/>
<gene>
    <name evidence="2" type="ORF">HMPREF9470_00274</name>
</gene>
<dbReference type="OrthoDB" id="9768630at2"/>
<dbReference type="SUPFAM" id="SSF53850">
    <property type="entry name" value="Periplasmic binding protein-like II"/>
    <property type="match status" value="1"/>
</dbReference>
<organism evidence="2 3">
    <name type="scientific">[Clostridium] citroniae WAL-19142</name>
    <dbReference type="NCBI Taxonomy" id="742734"/>
    <lineage>
        <taxon>Bacteria</taxon>
        <taxon>Bacillati</taxon>
        <taxon>Bacillota</taxon>
        <taxon>Clostridia</taxon>
        <taxon>Lachnospirales</taxon>
        <taxon>Lachnospiraceae</taxon>
        <taxon>Enterocloster</taxon>
    </lineage>
</organism>
<comment type="caution">
    <text evidence="2">The sequence shown here is derived from an EMBL/GenBank/DDBJ whole genome shotgun (WGS) entry which is preliminary data.</text>
</comment>
<evidence type="ECO:0000313" key="2">
    <source>
        <dbReference type="EMBL" id="KMW13353.1"/>
    </source>
</evidence>
<dbReference type="EMBL" id="ADLK01000045">
    <property type="protein sequence ID" value="KMW13353.1"/>
    <property type="molecule type" value="Genomic_DNA"/>
</dbReference>
<dbReference type="AlphaFoldDB" id="A0A0J9BKB9"/>
<dbReference type="InterPro" id="IPR006059">
    <property type="entry name" value="SBP"/>
</dbReference>
<dbReference type="Pfam" id="PF01547">
    <property type="entry name" value="SBP_bac_1"/>
    <property type="match status" value="1"/>
</dbReference>
<dbReference type="PATRIC" id="fig|742734.4.peg.295"/>
<dbReference type="Gene3D" id="3.40.190.10">
    <property type="entry name" value="Periplasmic binding protein-like II"/>
    <property type="match status" value="1"/>
</dbReference>
<dbReference type="PROSITE" id="PS51257">
    <property type="entry name" value="PROKAR_LIPOPROTEIN"/>
    <property type="match status" value="1"/>
</dbReference>
<evidence type="ECO:0000313" key="3">
    <source>
        <dbReference type="Proteomes" id="UP000037392"/>
    </source>
</evidence>
<protein>
    <recommendedName>
        <fullName evidence="4">Extracellular solute-binding protein</fullName>
    </recommendedName>
</protein>
<dbReference type="PANTHER" id="PTHR43649:SF32">
    <property type="entry name" value="SUGAR BINDING SECRETED PROTEIN"/>
    <property type="match status" value="1"/>
</dbReference>
<dbReference type="Proteomes" id="UP000037392">
    <property type="component" value="Unassembled WGS sequence"/>
</dbReference>
<name>A0A0J9BKB9_9FIRM</name>
<evidence type="ECO:0008006" key="4">
    <source>
        <dbReference type="Google" id="ProtNLM"/>
    </source>
</evidence>
<sequence>MKRTVAGLLAAVMTAGMITGCGGSDTGKASSSGSRQAAGGAQVADGSGSQESDKTVYPAGTITIYGTGQPQYLQEYYDAWLDAHRDIAPDVKIEIVQTEGHAQSREKITMTALAGADEDLPDATYLDPVNIMDLSQAGILKDETEFLQPYIEKMVDGAAADATISGKIYGLPESVRPNVLFYNKDIFETYDIDPSMMKTMEGYIEAGRQLKEKSNGEVYLSYISPSSKTWRYWGRRGLMPQANARIWDENGAIVIGEDEGTKMALGTLDTLYSEGMLLKSEIMEPALYDAINEQKVATFYIGAFWDEFMRKNCQQTAGQWEVMPSPEFEGVGKAGAPVSSYFCIVNKGDNVYAGLLEQLWKDFTFDTESRNTWVKSMESQNAPYANPISLEMLQDDFWKEPSDFYGGMSFREMEGKCLENGATNMAVTPQDAEADEIISSELENYVAGNQTMEQAIANMDKNLKAKIGQAEIIK</sequence>
<feature type="region of interest" description="Disordered" evidence="1">
    <location>
        <begin position="25"/>
        <end position="53"/>
    </location>
</feature>